<sequence>MIHSSINNQDDENDDNNNINQNDDDDQQQNSAILDQPLTVAIDQQQQQQQQSVMVDIDNNKLDHQEYKTFLKLHKLVQGVSYKNIIASYLGSFLSICFFVFINVAQPIILTNSLNIPDDKTGQASGNLSFANELVILIVSHCWGITSDRIGRKYVYCIGMVLIGMGLIVYPFANSFGLLILFRLIFALGAAACSSMLSAVLADYVIFQDRGKASGILGFSAGGGAVLGSLVLLKLPSFFQSVIPNFSITHAAQLTFCLTGGLAFIGAVILFFGLQNKKHCKTHTHERNSIKIAIEGIAAGKKPVLSLAYGSGFIARGDSAIATTFLSLWIYQYALSTNGGNKADALSQSGTISGVAQTCGLFFALIAGVLCDKLNRVFAMILLSSIGCLGYFLLSFSSNPLSTEFFIAACIIGCAETGMVVSSTALVAQESPPEYRGSVSGFFSQCGSIGILIASKVGGEFFDRWNGFPFVLFGALSGVLSLWGLIVFIFTQCKTKRSSNPIKSFFLNFVSNDDKEVSNQKYLDSIQNPLLSE</sequence>
<dbReference type="Proteomes" id="UP000695562">
    <property type="component" value="Unassembled WGS sequence"/>
</dbReference>
<dbReference type="OrthoDB" id="18110at2759"/>
<reference evidence="5" key="1">
    <citation type="submission" date="2020-01" db="EMBL/GenBank/DDBJ databases">
        <title>Development of genomics and gene disruption for Polysphondylium violaceum indicates a role for the polyketide synthase stlB in stalk morphogenesis.</title>
        <authorList>
            <person name="Narita B."/>
            <person name="Kawabe Y."/>
            <person name="Kin K."/>
            <person name="Saito T."/>
            <person name="Gibbs R."/>
            <person name="Kuspa A."/>
            <person name="Muzny D."/>
            <person name="Queller D."/>
            <person name="Richards S."/>
            <person name="Strassman J."/>
            <person name="Sucgang R."/>
            <person name="Worley K."/>
            <person name="Schaap P."/>
        </authorList>
    </citation>
    <scope>NUCLEOTIDE SEQUENCE</scope>
    <source>
        <strain evidence="5">QSvi11</strain>
    </source>
</reference>
<evidence type="ECO:0000313" key="5">
    <source>
        <dbReference type="EMBL" id="KAF2075650.1"/>
    </source>
</evidence>
<comment type="caution">
    <text evidence="5">The sequence shown here is derived from an EMBL/GenBank/DDBJ whole genome shotgun (WGS) entry which is preliminary data.</text>
</comment>
<dbReference type="PANTHER" id="PTHR23524">
    <property type="entry name" value="TRANSPORTER, PUTATIVE (AFU_ORTHOLOGUE AFUA_8G04850)-RELATED"/>
    <property type="match status" value="1"/>
</dbReference>
<feature type="transmembrane region" description="Helical" evidence="3">
    <location>
        <begin position="154"/>
        <end position="173"/>
    </location>
</feature>
<organism evidence="5 6">
    <name type="scientific">Polysphondylium violaceum</name>
    <dbReference type="NCBI Taxonomy" id="133409"/>
    <lineage>
        <taxon>Eukaryota</taxon>
        <taxon>Amoebozoa</taxon>
        <taxon>Evosea</taxon>
        <taxon>Eumycetozoa</taxon>
        <taxon>Dictyostelia</taxon>
        <taxon>Dictyosteliales</taxon>
        <taxon>Dictyosteliaceae</taxon>
        <taxon>Polysphondylium</taxon>
    </lineage>
</organism>
<feature type="region of interest" description="Disordered" evidence="2">
    <location>
        <begin position="1"/>
        <end position="27"/>
    </location>
</feature>
<feature type="transmembrane region" description="Helical" evidence="3">
    <location>
        <begin position="377"/>
        <end position="394"/>
    </location>
</feature>
<feature type="transmembrane region" description="Helical" evidence="3">
    <location>
        <begin position="307"/>
        <end position="331"/>
    </location>
</feature>
<dbReference type="PROSITE" id="PS50850">
    <property type="entry name" value="MFS"/>
    <property type="match status" value="1"/>
</dbReference>
<feature type="transmembrane region" description="Helical" evidence="3">
    <location>
        <begin position="85"/>
        <end position="109"/>
    </location>
</feature>
<dbReference type="Gene3D" id="1.20.1250.20">
    <property type="entry name" value="MFS general substrate transporter like domains"/>
    <property type="match status" value="2"/>
</dbReference>
<keyword evidence="3" id="KW-1133">Transmembrane helix</keyword>
<dbReference type="GO" id="GO:0022857">
    <property type="term" value="F:transmembrane transporter activity"/>
    <property type="evidence" value="ECO:0007669"/>
    <property type="project" value="InterPro"/>
</dbReference>
<feature type="transmembrane region" description="Helical" evidence="3">
    <location>
        <begin position="213"/>
        <end position="233"/>
    </location>
</feature>
<dbReference type="GO" id="GO:0016020">
    <property type="term" value="C:membrane"/>
    <property type="evidence" value="ECO:0007669"/>
    <property type="project" value="UniProtKB-SubCell"/>
</dbReference>
<keyword evidence="3" id="KW-0472">Membrane</keyword>
<dbReference type="EMBL" id="AJWJ01000091">
    <property type="protein sequence ID" value="KAF2075650.1"/>
    <property type="molecule type" value="Genomic_DNA"/>
</dbReference>
<dbReference type="InterPro" id="IPR036259">
    <property type="entry name" value="MFS_trans_sf"/>
</dbReference>
<evidence type="ECO:0000256" key="2">
    <source>
        <dbReference type="SAM" id="MobiDB-lite"/>
    </source>
</evidence>
<protein>
    <recommendedName>
        <fullName evidence="4">Major facilitator superfamily (MFS) profile domain-containing protein</fullName>
    </recommendedName>
</protein>
<evidence type="ECO:0000256" key="1">
    <source>
        <dbReference type="ARBA" id="ARBA00004141"/>
    </source>
</evidence>
<feature type="transmembrane region" description="Helical" evidence="3">
    <location>
        <begin position="351"/>
        <end position="370"/>
    </location>
</feature>
<accession>A0A8J4PYB0</accession>
<comment type="subcellular location">
    <subcellularLocation>
        <location evidence="1">Membrane</location>
        <topology evidence="1">Multi-pass membrane protein</topology>
    </subcellularLocation>
</comment>
<feature type="transmembrane region" description="Helical" evidence="3">
    <location>
        <begin position="470"/>
        <end position="490"/>
    </location>
</feature>
<keyword evidence="6" id="KW-1185">Reference proteome</keyword>
<dbReference type="PANTHER" id="PTHR23524:SF1">
    <property type="entry name" value="MRH DOMAIN-CONTAINING PROTEIN-RELATED"/>
    <property type="match status" value="1"/>
</dbReference>
<feature type="transmembrane region" description="Helical" evidence="3">
    <location>
        <begin position="253"/>
        <end position="274"/>
    </location>
</feature>
<keyword evidence="3" id="KW-0812">Transmembrane</keyword>
<proteinExistence type="predicted"/>
<feature type="transmembrane region" description="Helical" evidence="3">
    <location>
        <begin position="439"/>
        <end position="458"/>
    </location>
</feature>
<evidence type="ECO:0000256" key="3">
    <source>
        <dbReference type="SAM" id="Phobius"/>
    </source>
</evidence>
<gene>
    <name evidence="5" type="ORF">CYY_003073</name>
</gene>
<dbReference type="InterPro" id="IPR020846">
    <property type="entry name" value="MFS_dom"/>
</dbReference>
<dbReference type="Pfam" id="PF07690">
    <property type="entry name" value="MFS_1"/>
    <property type="match status" value="1"/>
</dbReference>
<name>A0A8J4PYB0_9MYCE</name>
<dbReference type="AlphaFoldDB" id="A0A8J4PYB0"/>
<feature type="transmembrane region" description="Helical" evidence="3">
    <location>
        <begin position="406"/>
        <end position="427"/>
    </location>
</feature>
<dbReference type="SUPFAM" id="SSF103473">
    <property type="entry name" value="MFS general substrate transporter"/>
    <property type="match status" value="1"/>
</dbReference>
<feature type="transmembrane region" description="Helical" evidence="3">
    <location>
        <begin position="129"/>
        <end position="147"/>
    </location>
</feature>
<feature type="transmembrane region" description="Helical" evidence="3">
    <location>
        <begin position="179"/>
        <end position="201"/>
    </location>
</feature>
<evidence type="ECO:0000259" key="4">
    <source>
        <dbReference type="PROSITE" id="PS50850"/>
    </source>
</evidence>
<feature type="domain" description="Major facilitator superfamily (MFS) profile" evidence="4">
    <location>
        <begin position="84"/>
        <end position="492"/>
    </location>
</feature>
<evidence type="ECO:0000313" key="6">
    <source>
        <dbReference type="Proteomes" id="UP000695562"/>
    </source>
</evidence>
<dbReference type="InterPro" id="IPR011701">
    <property type="entry name" value="MFS"/>
</dbReference>